<dbReference type="GO" id="GO:0004475">
    <property type="term" value="F:mannose-1-phosphate guanylyltransferase (GTP) activity"/>
    <property type="evidence" value="ECO:0007669"/>
    <property type="project" value="TreeGrafter"/>
</dbReference>
<dbReference type="InterPro" id="IPR001538">
    <property type="entry name" value="Man6P_isomerase-2_C"/>
</dbReference>
<keyword evidence="3" id="KW-1185">Reference proteome</keyword>
<dbReference type="CDD" id="cd02213">
    <property type="entry name" value="cupin_PMI_typeII_C"/>
    <property type="match status" value="1"/>
</dbReference>
<proteinExistence type="predicted"/>
<name>A0A444B2X0_9MICO</name>
<gene>
    <name evidence="2" type="ORF">CWN80_11175</name>
</gene>
<dbReference type="Proteomes" id="UP000288711">
    <property type="component" value="Unassembled WGS sequence"/>
</dbReference>
<dbReference type="SUPFAM" id="SSF51182">
    <property type="entry name" value="RmlC-like cupins"/>
    <property type="match status" value="1"/>
</dbReference>
<dbReference type="InterPro" id="IPR014710">
    <property type="entry name" value="RmlC-like_jellyroll"/>
</dbReference>
<protein>
    <submittedName>
        <fullName evidence="2">Mannose-6-phosphate isomerase</fullName>
    </submittedName>
</protein>
<dbReference type="OrthoDB" id="9806359at2"/>
<dbReference type="InterPro" id="IPR011051">
    <property type="entry name" value="RmlC_Cupin_sf"/>
</dbReference>
<evidence type="ECO:0000313" key="3">
    <source>
        <dbReference type="Proteomes" id="UP000288711"/>
    </source>
</evidence>
<reference evidence="2 3" key="1">
    <citation type="journal article" date="2009" name="Int. J. Syst. Evol. Microbiol.">
        <title>Janibacter hoylei sp. nov., Bacillus isronensis sp. nov. and Bacillus aryabhattai sp. nov., isolated from cryotubes used for collecting air from the upper atmosphere.</title>
        <authorList>
            <person name="Shivaji S."/>
            <person name="Chaturvedi P."/>
            <person name="Begum Z."/>
            <person name="Pindi P.K."/>
            <person name="Manorama R."/>
            <person name="Padmanaban D.A."/>
            <person name="Shouche Y.S."/>
            <person name="Pawar S."/>
            <person name="Vaishampayan P."/>
            <person name="Dutt C.B."/>
            <person name="Datta G.N."/>
            <person name="Manchanda R.K."/>
            <person name="Rao U.R."/>
            <person name="Bhargava P.M."/>
            <person name="Narlikar J.V."/>
        </authorList>
    </citation>
    <scope>NUCLEOTIDE SEQUENCE [LARGE SCALE GENOMIC DNA]</scope>
    <source>
        <strain evidence="2 3">PVAS-1</strain>
    </source>
</reference>
<dbReference type="Gene3D" id="2.60.120.10">
    <property type="entry name" value="Jelly Rolls"/>
    <property type="match status" value="1"/>
</dbReference>
<feature type="domain" description="Mannose-6-phosphate isomerase type II C-terminal" evidence="1">
    <location>
        <begin position="28"/>
        <end position="130"/>
    </location>
</feature>
<dbReference type="GO" id="GO:0016853">
    <property type="term" value="F:isomerase activity"/>
    <property type="evidence" value="ECO:0007669"/>
    <property type="project" value="UniProtKB-KW"/>
</dbReference>
<accession>A0A444B2X0</accession>
<dbReference type="EMBL" id="PIPF01000010">
    <property type="protein sequence ID" value="RWU82709.1"/>
    <property type="molecule type" value="Genomic_DNA"/>
</dbReference>
<dbReference type="GO" id="GO:0005976">
    <property type="term" value="P:polysaccharide metabolic process"/>
    <property type="evidence" value="ECO:0007669"/>
    <property type="project" value="InterPro"/>
</dbReference>
<dbReference type="AlphaFoldDB" id="A0A444B2X0"/>
<dbReference type="Pfam" id="PF01050">
    <property type="entry name" value="MannoseP_isomer"/>
    <property type="match status" value="1"/>
</dbReference>
<evidence type="ECO:0000313" key="2">
    <source>
        <dbReference type="EMBL" id="RWU82709.1"/>
    </source>
</evidence>
<comment type="caution">
    <text evidence="2">The sequence shown here is derived from an EMBL/GenBank/DDBJ whole genome shotgun (WGS) entry which is preliminary data.</text>
</comment>
<sequence length="134" mass="15295">MAIDQRPRSRGDVVTNLPDPREAMFVSERPWGSFQQFTLNEPTTVKVITVNPGQRLSLQTHEHRAEFWQVLDGPIDVTVGDETWSAQPGEQVWIAQGQVHRMGNSGEQPCRVLEVGYGTFDEDDIVRLEDDYQR</sequence>
<keyword evidence="2" id="KW-0413">Isomerase</keyword>
<organism evidence="2 3">
    <name type="scientific">Janibacter hoylei PVAS-1</name>
    <dbReference type="NCBI Taxonomy" id="1210046"/>
    <lineage>
        <taxon>Bacteria</taxon>
        <taxon>Bacillati</taxon>
        <taxon>Actinomycetota</taxon>
        <taxon>Actinomycetes</taxon>
        <taxon>Micrococcales</taxon>
        <taxon>Intrasporangiaceae</taxon>
        <taxon>Janibacter</taxon>
    </lineage>
</organism>
<dbReference type="InterPro" id="IPR051161">
    <property type="entry name" value="Mannose-6P_isomerase_type2"/>
</dbReference>
<dbReference type="GO" id="GO:0009298">
    <property type="term" value="P:GDP-mannose biosynthetic process"/>
    <property type="evidence" value="ECO:0007669"/>
    <property type="project" value="TreeGrafter"/>
</dbReference>
<dbReference type="PANTHER" id="PTHR46390:SF1">
    <property type="entry name" value="MANNOSE-1-PHOSPHATE GUANYLYLTRANSFERASE"/>
    <property type="match status" value="1"/>
</dbReference>
<dbReference type="PANTHER" id="PTHR46390">
    <property type="entry name" value="MANNOSE-1-PHOSPHATE GUANYLYLTRANSFERASE"/>
    <property type="match status" value="1"/>
</dbReference>
<evidence type="ECO:0000259" key="1">
    <source>
        <dbReference type="Pfam" id="PF01050"/>
    </source>
</evidence>